<keyword evidence="1" id="KW-1133">Transmembrane helix</keyword>
<gene>
    <name evidence="2" type="ORF">TR69_WS6001000175</name>
</gene>
<dbReference type="EMBL" id="JYNZ01000002">
    <property type="protein sequence ID" value="KXK27300.1"/>
    <property type="molecule type" value="Genomic_DNA"/>
</dbReference>
<sequence length="142" mass="15818">MATRKKAASKSKSVKKTAASKQVDPLIQMLQVFLIVYSFSFVLVLVLLHLYTIGNSSAVLFQRLGVTPPNAPQQVMLILSATYVVIGFLAAYRYMNKTASQTSKERWIMSVLTLLVLSVIGFASYFLASYVPILYLSEMIVR</sequence>
<reference evidence="2 3" key="1">
    <citation type="submission" date="2015-02" db="EMBL/GenBank/DDBJ databases">
        <title>Improved understanding of the partial-nitritation anammox process through 23 genomes representing the majority of the microbial community.</title>
        <authorList>
            <person name="Speth D.R."/>
            <person name="In T Zandt M."/>
            <person name="Guerrero Cruz S."/>
            <person name="Jetten M.S."/>
            <person name="Dutilh B.E."/>
        </authorList>
    </citation>
    <scope>NUCLEOTIDE SEQUENCE [LARGE SCALE GENOMIC DNA]</scope>
    <source>
        <strain evidence="2">OLB20</strain>
    </source>
</reference>
<evidence type="ECO:0000313" key="2">
    <source>
        <dbReference type="EMBL" id="KXK27300.1"/>
    </source>
</evidence>
<evidence type="ECO:0000313" key="3">
    <source>
        <dbReference type="Proteomes" id="UP000070457"/>
    </source>
</evidence>
<feature type="transmembrane region" description="Helical" evidence="1">
    <location>
        <begin position="74"/>
        <end position="95"/>
    </location>
</feature>
<keyword evidence="1" id="KW-0472">Membrane</keyword>
<proteinExistence type="predicted"/>
<comment type="caution">
    <text evidence="2">The sequence shown here is derived from an EMBL/GenBank/DDBJ whole genome shotgun (WGS) entry which is preliminary data.</text>
</comment>
<evidence type="ECO:0000256" key="1">
    <source>
        <dbReference type="SAM" id="Phobius"/>
    </source>
</evidence>
<feature type="transmembrane region" description="Helical" evidence="1">
    <location>
        <begin position="32"/>
        <end position="54"/>
    </location>
</feature>
<dbReference type="AlphaFoldDB" id="A0A136M063"/>
<protein>
    <submittedName>
        <fullName evidence="2">Uncharacterized protein</fullName>
    </submittedName>
</protein>
<dbReference type="Proteomes" id="UP000070457">
    <property type="component" value="Unassembled WGS sequence"/>
</dbReference>
<accession>A0A136M063</accession>
<organism evidence="2 3">
    <name type="scientific">candidate division WS6 bacterium OLB20</name>
    <dbReference type="NCBI Taxonomy" id="1617426"/>
    <lineage>
        <taxon>Bacteria</taxon>
        <taxon>Candidatus Dojkabacteria</taxon>
    </lineage>
</organism>
<dbReference type="STRING" id="1617426.TR69_WS6001000175"/>
<keyword evidence="1" id="KW-0812">Transmembrane</keyword>
<feature type="transmembrane region" description="Helical" evidence="1">
    <location>
        <begin position="107"/>
        <end position="128"/>
    </location>
</feature>
<name>A0A136M063_9BACT</name>